<evidence type="ECO:0000256" key="1">
    <source>
        <dbReference type="SAM" id="Phobius"/>
    </source>
</evidence>
<feature type="transmembrane region" description="Helical" evidence="1">
    <location>
        <begin position="42"/>
        <end position="64"/>
    </location>
</feature>
<keyword evidence="1" id="KW-0472">Membrane</keyword>
<keyword evidence="1" id="KW-0812">Transmembrane</keyword>
<evidence type="ECO:0000313" key="3">
    <source>
        <dbReference type="Proteomes" id="UP000532440"/>
    </source>
</evidence>
<accession>A0A7W8HGF0</accession>
<evidence type="ECO:0000313" key="2">
    <source>
        <dbReference type="EMBL" id="MBB5271520.1"/>
    </source>
</evidence>
<dbReference type="Proteomes" id="UP000532440">
    <property type="component" value="Unassembled WGS sequence"/>
</dbReference>
<organism evidence="2 3">
    <name type="scientific">Quisquiliibacterium transsilvanicum</name>
    <dbReference type="NCBI Taxonomy" id="1549638"/>
    <lineage>
        <taxon>Bacteria</taxon>
        <taxon>Pseudomonadati</taxon>
        <taxon>Pseudomonadota</taxon>
        <taxon>Betaproteobacteria</taxon>
        <taxon>Burkholderiales</taxon>
        <taxon>Burkholderiaceae</taxon>
        <taxon>Quisquiliibacterium</taxon>
    </lineage>
</organism>
<name>A0A7W8HGF0_9BURK</name>
<keyword evidence="1" id="KW-1133">Transmembrane helix</keyword>
<reference evidence="2 3" key="1">
    <citation type="submission" date="2020-08" db="EMBL/GenBank/DDBJ databases">
        <title>Genomic Encyclopedia of Type Strains, Phase IV (KMG-IV): sequencing the most valuable type-strain genomes for metagenomic binning, comparative biology and taxonomic classification.</title>
        <authorList>
            <person name="Goeker M."/>
        </authorList>
    </citation>
    <scope>NUCLEOTIDE SEQUENCE [LARGE SCALE GENOMIC DNA]</scope>
    <source>
        <strain evidence="2 3">DSM 29781</strain>
    </source>
</reference>
<keyword evidence="3" id="KW-1185">Reference proteome</keyword>
<proteinExistence type="predicted"/>
<gene>
    <name evidence="2" type="ORF">HNQ70_001530</name>
</gene>
<dbReference type="EMBL" id="JACHGB010000003">
    <property type="protein sequence ID" value="MBB5271520.1"/>
    <property type="molecule type" value="Genomic_DNA"/>
</dbReference>
<dbReference type="AlphaFoldDB" id="A0A7W8HGF0"/>
<protein>
    <submittedName>
        <fullName evidence="2">Uncharacterized protein</fullName>
    </submittedName>
</protein>
<dbReference type="RefSeq" id="WP_183965971.1">
    <property type="nucleotide sequence ID" value="NZ_BAABEW010000001.1"/>
</dbReference>
<sequence length="66" mass="7221">MSCAGHCKHAKCPTPYTCGLYELDNPQPIQFTGREPDERLPAVGWFFVGLAVGCALSFAILSLYTQ</sequence>
<comment type="caution">
    <text evidence="2">The sequence shown here is derived from an EMBL/GenBank/DDBJ whole genome shotgun (WGS) entry which is preliminary data.</text>
</comment>